<accession>A0A9W4E759</accession>
<comment type="caution">
    <text evidence="2">The sequence shown here is derived from an EMBL/GenBank/DDBJ whole genome shotgun (WGS) entry which is preliminary data.</text>
</comment>
<sequence>MCRRTRIRYTGQWVPTVSEERTVQEVLARYVRAPARLDGRRRGHARSDSAGVRYATGPQGDRSARSRSGAGTGPDRGERREPAGHQDPGRQGRPRPAHAPGRPRPRPGRRGRGGRSRRRRLRGG</sequence>
<evidence type="ECO:0000256" key="1">
    <source>
        <dbReference type="SAM" id="MobiDB-lite"/>
    </source>
</evidence>
<dbReference type="AlphaFoldDB" id="A0A9W4E759"/>
<dbReference type="EMBL" id="CAJVAX010000001">
    <property type="protein sequence ID" value="CAG7606694.1"/>
    <property type="molecule type" value="Genomic_DNA"/>
</dbReference>
<dbReference type="Proteomes" id="UP001153328">
    <property type="component" value="Unassembled WGS sequence"/>
</dbReference>
<keyword evidence="3" id="KW-1185">Reference proteome</keyword>
<keyword evidence="2" id="KW-0540">Nuclease</keyword>
<gene>
    <name evidence="2" type="ORF">SBRY_10959</name>
</gene>
<reference evidence="2" key="1">
    <citation type="submission" date="2021-06" db="EMBL/GenBank/DDBJ databases">
        <authorList>
            <person name="Arsene-Ploetze F."/>
        </authorList>
    </citation>
    <scope>NUCLEOTIDE SEQUENCE</scope>
    <source>
        <strain evidence="2">SBRY1</strain>
    </source>
</reference>
<protein>
    <submittedName>
        <fullName evidence="2">Exonuclease SbcC</fullName>
    </submittedName>
</protein>
<proteinExistence type="predicted"/>
<feature type="region of interest" description="Disordered" evidence="1">
    <location>
        <begin position="32"/>
        <end position="124"/>
    </location>
</feature>
<name>A0A9W4E759_9ACTN</name>
<keyword evidence="2" id="KW-0378">Hydrolase</keyword>
<keyword evidence="2" id="KW-0269">Exonuclease</keyword>
<evidence type="ECO:0000313" key="2">
    <source>
        <dbReference type="EMBL" id="CAG7606694.1"/>
    </source>
</evidence>
<feature type="compositionally biased region" description="Basic and acidic residues" evidence="1">
    <location>
        <begin position="75"/>
        <end position="90"/>
    </location>
</feature>
<feature type="compositionally biased region" description="Basic residues" evidence="1">
    <location>
        <begin position="92"/>
        <end position="124"/>
    </location>
</feature>
<organism evidence="2 3">
    <name type="scientific">Actinacidiphila bryophytorum</name>
    <dbReference type="NCBI Taxonomy" id="1436133"/>
    <lineage>
        <taxon>Bacteria</taxon>
        <taxon>Bacillati</taxon>
        <taxon>Actinomycetota</taxon>
        <taxon>Actinomycetes</taxon>
        <taxon>Kitasatosporales</taxon>
        <taxon>Streptomycetaceae</taxon>
        <taxon>Actinacidiphila</taxon>
    </lineage>
</organism>
<evidence type="ECO:0000313" key="3">
    <source>
        <dbReference type="Proteomes" id="UP001153328"/>
    </source>
</evidence>
<dbReference type="GO" id="GO:0004527">
    <property type="term" value="F:exonuclease activity"/>
    <property type="evidence" value="ECO:0007669"/>
    <property type="project" value="UniProtKB-KW"/>
</dbReference>